<name>A0ABT8MXY8_9BACL</name>
<evidence type="ECO:0000256" key="3">
    <source>
        <dbReference type="ARBA" id="ARBA00022692"/>
    </source>
</evidence>
<evidence type="ECO:0000256" key="1">
    <source>
        <dbReference type="ARBA" id="ARBA00004651"/>
    </source>
</evidence>
<feature type="transmembrane region" description="Helical" evidence="6">
    <location>
        <begin position="43"/>
        <end position="65"/>
    </location>
</feature>
<comment type="subcellular location">
    <subcellularLocation>
        <location evidence="1">Cell membrane</location>
        <topology evidence="1">Multi-pass membrane protein</topology>
    </subcellularLocation>
</comment>
<accession>A0ABT8MXY8</accession>
<dbReference type="Proteomes" id="UP001172055">
    <property type="component" value="Unassembled WGS sequence"/>
</dbReference>
<keyword evidence="5 6" id="KW-0472">Membrane</keyword>
<dbReference type="InterPro" id="IPR051791">
    <property type="entry name" value="Pra-immunoreactive"/>
</dbReference>
<dbReference type="PANTHER" id="PTHR36115:SF9">
    <property type="entry name" value="LMO1584 PROTEIN"/>
    <property type="match status" value="1"/>
</dbReference>
<gene>
    <name evidence="8" type="ORF">QWY14_00440</name>
</gene>
<evidence type="ECO:0000256" key="6">
    <source>
        <dbReference type="SAM" id="Phobius"/>
    </source>
</evidence>
<reference evidence="8 9" key="1">
    <citation type="submission" date="2023-06" db="EMBL/GenBank/DDBJ databases">
        <title>Novel species in genus Planococcus.</title>
        <authorList>
            <person name="Ning S."/>
        </authorList>
    </citation>
    <scope>NUCLEOTIDE SEQUENCE [LARGE SCALE GENOMIC DNA]</scope>
    <source>
        <strain evidence="8 9">N028</strain>
    </source>
</reference>
<dbReference type="Pfam" id="PF06271">
    <property type="entry name" value="RDD"/>
    <property type="match status" value="1"/>
</dbReference>
<dbReference type="EMBL" id="JAUJWV010000001">
    <property type="protein sequence ID" value="MDN7240230.1"/>
    <property type="molecule type" value="Genomic_DNA"/>
</dbReference>
<keyword evidence="9" id="KW-1185">Reference proteome</keyword>
<comment type="caution">
    <text evidence="8">The sequence shown here is derived from an EMBL/GenBank/DDBJ whole genome shotgun (WGS) entry which is preliminary data.</text>
</comment>
<keyword evidence="3 6" id="KW-0812">Transmembrane</keyword>
<dbReference type="PANTHER" id="PTHR36115">
    <property type="entry name" value="PROLINE-RICH ANTIGEN HOMOLOG-RELATED"/>
    <property type="match status" value="1"/>
</dbReference>
<evidence type="ECO:0000313" key="9">
    <source>
        <dbReference type="Proteomes" id="UP001172055"/>
    </source>
</evidence>
<sequence>MTEHSNEETLAAEQAVNSIQPNTPSYEEVLFYERKPAGFWVRFWAYVIDLLVVFAVTSILIKPVFALLGLETSSTSWYAPYAILSAIIFYGYFVLMTKFFRQTVGKMIMGIRVVSLKTDDLSWGTLLFREWIGRFISTTILPLYWIVGFTPLKQGIHDFIADTTVIHEESYRKRTMLQKRKAEGSELHETEAF</sequence>
<evidence type="ECO:0000256" key="5">
    <source>
        <dbReference type="ARBA" id="ARBA00023136"/>
    </source>
</evidence>
<dbReference type="InterPro" id="IPR010432">
    <property type="entry name" value="RDD"/>
</dbReference>
<feature type="domain" description="RDD" evidence="7">
    <location>
        <begin position="36"/>
        <end position="161"/>
    </location>
</feature>
<evidence type="ECO:0000313" key="8">
    <source>
        <dbReference type="EMBL" id="MDN7240230.1"/>
    </source>
</evidence>
<dbReference type="RefSeq" id="WP_301722298.1">
    <property type="nucleotide sequence ID" value="NZ_JAUJWV010000001.1"/>
</dbReference>
<keyword evidence="2" id="KW-1003">Cell membrane</keyword>
<evidence type="ECO:0000259" key="7">
    <source>
        <dbReference type="Pfam" id="PF06271"/>
    </source>
</evidence>
<proteinExistence type="predicted"/>
<organism evidence="8 9">
    <name type="scientific">Planococcus shixiaomingii</name>
    <dbReference type="NCBI Taxonomy" id="3058393"/>
    <lineage>
        <taxon>Bacteria</taxon>
        <taxon>Bacillati</taxon>
        <taxon>Bacillota</taxon>
        <taxon>Bacilli</taxon>
        <taxon>Bacillales</taxon>
        <taxon>Caryophanaceae</taxon>
        <taxon>Planococcus</taxon>
    </lineage>
</organism>
<keyword evidence="4 6" id="KW-1133">Transmembrane helix</keyword>
<evidence type="ECO:0000256" key="2">
    <source>
        <dbReference type="ARBA" id="ARBA00022475"/>
    </source>
</evidence>
<protein>
    <submittedName>
        <fullName evidence="8">RDD family protein</fullName>
    </submittedName>
</protein>
<evidence type="ECO:0000256" key="4">
    <source>
        <dbReference type="ARBA" id="ARBA00022989"/>
    </source>
</evidence>
<feature type="transmembrane region" description="Helical" evidence="6">
    <location>
        <begin position="77"/>
        <end position="100"/>
    </location>
</feature>